<dbReference type="NCBIfam" id="TIGR03519">
    <property type="entry name" value="T9SS_PorP_fam"/>
    <property type="match status" value="1"/>
</dbReference>
<reference evidence="2 5" key="3">
    <citation type="submission" date="2023-07" db="EMBL/GenBank/DDBJ databases">
        <title>Genome content predicts the carbon catabolic preferences of heterotrophic bacteria.</title>
        <authorList>
            <person name="Gralka M."/>
        </authorList>
    </citation>
    <scope>NUCLEOTIDE SEQUENCE [LARGE SCALE GENOMIC DNA]</scope>
    <source>
        <strain evidence="2 5">4G03</strain>
    </source>
</reference>
<evidence type="ECO:0000313" key="3">
    <source>
        <dbReference type="EMBL" id="PHN97544.1"/>
    </source>
</evidence>
<protein>
    <submittedName>
        <fullName evidence="2">Type IX secretion system membrane protein PorP/SprF</fullName>
    </submittedName>
</protein>
<dbReference type="InterPro" id="IPR019861">
    <property type="entry name" value="PorP/SprF_Bacteroidetes"/>
</dbReference>
<name>A0A2G1BUA3_9FLAO</name>
<keyword evidence="5" id="KW-1185">Reference proteome</keyword>
<gene>
    <name evidence="3" type="ORF">CSC81_08125</name>
    <name evidence="2" type="ORF">Q8W23_11210</name>
</gene>
<evidence type="ECO:0000313" key="2">
    <source>
        <dbReference type="EMBL" id="MDP2542044.1"/>
    </source>
</evidence>
<feature type="signal peptide" evidence="1">
    <location>
        <begin position="1"/>
        <end position="19"/>
    </location>
</feature>
<dbReference type="EMBL" id="PDUU01000006">
    <property type="protein sequence ID" value="PHN97544.1"/>
    <property type="molecule type" value="Genomic_DNA"/>
</dbReference>
<evidence type="ECO:0000256" key="1">
    <source>
        <dbReference type="SAM" id="SignalP"/>
    </source>
</evidence>
<evidence type="ECO:0000313" key="5">
    <source>
        <dbReference type="Proteomes" id="UP001242342"/>
    </source>
</evidence>
<comment type="caution">
    <text evidence="3">The sequence shown here is derived from an EMBL/GenBank/DDBJ whole genome shotgun (WGS) entry which is preliminary data.</text>
</comment>
<keyword evidence="1" id="KW-0732">Signal</keyword>
<dbReference type="Proteomes" id="UP001242342">
    <property type="component" value="Unassembled WGS sequence"/>
</dbReference>
<dbReference type="AlphaFoldDB" id="A0A2G1BUA3"/>
<sequence length="316" mass="35820">MKKVILAFLYFSSLSIVFSQQDPQYTQYMYNQSIVNPAYVTNELGVINFGFMHRTQWSNAIGSPKTYTLFAHTPITEKFEMGLSFIGDNIGDGALKENNVYADFAYILQFNEVHKLSLGLKAGFTSFKTNFTNFRFPDDDIITGVNTNDTAFDNQDRILPNFGVGAFYFTDKYYVGVSVPNLINSKHIDKNSLRSIGGEEIHLFANAGYVFTLNDHFKLKPSFLLKAVKGSPVALDTSINALINERFEGGLSYRINDSFSAMFNIRATNFLRIGYAYDYTTSKLSNFNSGTHEIFVLLDFDTLQLKKGYDKSPRFF</sequence>
<reference evidence="3 4" key="1">
    <citation type="journal article" date="2016" name="Nat. Commun.">
        <title>Microbial interactions lead to rapid micro-scale successions on model marine particles.</title>
        <authorList>
            <person name="Datta M.S."/>
            <person name="Sliwerska E."/>
            <person name="Gore J."/>
            <person name="Polz M.F."/>
            <person name="Cordero O.X."/>
        </authorList>
    </citation>
    <scope>NUCLEOTIDE SEQUENCE [LARGE SCALE GENOMIC DNA]</scope>
    <source>
        <strain evidence="3 4">4G03</strain>
    </source>
</reference>
<dbReference type="Proteomes" id="UP000222163">
    <property type="component" value="Unassembled WGS sequence"/>
</dbReference>
<organism evidence="3 4">
    <name type="scientific">Tenacibaculum discolor</name>
    <dbReference type="NCBI Taxonomy" id="361581"/>
    <lineage>
        <taxon>Bacteria</taxon>
        <taxon>Pseudomonadati</taxon>
        <taxon>Bacteroidota</taxon>
        <taxon>Flavobacteriia</taxon>
        <taxon>Flavobacteriales</taxon>
        <taxon>Flavobacteriaceae</taxon>
        <taxon>Tenacibaculum</taxon>
    </lineage>
</organism>
<dbReference type="EMBL" id="JAUYVU010000008">
    <property type="protein sequence ID" value="MDP2542044.1"/>
    <property type="molecule type" value="Genomic_DNA"/>
</dbReference>
<feature type="chain" id="PRO_5013598717" evidence="1">
    <location>
        <begin position="20"/>
        <end position="316"/>
    </location>
</feature>
<proteinExistence type="predicted"/>
<reference evidence="3" key="2">
    <citation type="submission" date="2017-10" db="EMBL/GenBank/DDBJ databases">
        <authorList>
            <person name="Enke T.N."/>
            <person name="Cordero O.X."/>
        </authorList>
    </citation>
    <scope>NUCLEOTIDE SEQUENCE</scope>
    <source>
        <strain evidence="3">4G03</strain>
    </source>
</reference>
<evidence type="ECO:0000313" key="4">
    <source>
        <dbReference type="Proteomes" id="UP000222163"/>
    </source>
</evidence>
<accession>A0A2G1BUA3</accession>
<dbReference type="Pfam" id="PF11751">
    <property type="entry name" value="PorP_SprF"/>
    <property type="match status" value="1"/>
</dbReference>
<dbReference type="RefSeq" id="WP_099215279.1">
    <property type="nucleotide sequence ID" value="NZ_JAUYVU010000008.1"/>
</dbReference>